<organism evidence="2 3">
    <name type="scientific">Thalassiosira oceanica</name>
    <name type="common">Marine diatom</name>
    <dbReference type="NCBI Taxonomy" id="159749"/>
    <lineage>
        <taxon>Eukaryota</taxon>
        <taxon>Sar</taxon>
        <taxon>Stramenopiles</taxon>
        <taxon>Ochrophyta</taxon>
        <taxon>Bacillariophyta</taxon>
        <taxon>Coscinodiscophyceae</taxon>
        <taxon>Thalassiosirophycidae</taxon>
        <taxon>Thalassiosirales</taxon>
        <taxon>Thalassiosiraceae</taxon>
        <taxon>Thalassiosira</taxon>
    </lineage>
</organism>
<reference evidence="2 3" key="1">
    <citation type="journal article" date="2012" name="Genome Biol.">
        <title>Genome and low-iron response of an oceanic diatom adapted to chronic iron limitation.</title>
        <authorList>
            <person name="Lommer M."/>
            <person name="Specht M."/>
            <person name="Roy A.S."/>
            <person name="Kraemer L."/>
            <person name="Andreson R."/>
            <person name="Gutowska M.A."/>
            <person name="Wolf J."/>
            <person name="Bergner S.V."/>
            <person name="Schilhabel M.B."/>
            <person name="Klostermeier U.C."/>
            <person name="Beiko R.G."/>
            <person name="Rosenstiel P."/>
            <person name="Hippler M."/>
            <person name="Laroche J."/>
        </authorList>
    </citation>
    <scope>NUCLEOTIDE SEQUENCE [LARGE SCALE GENOMIC DNA]</scope>
    <source>
        <strain evidence="2 3">CCMP1005</strain>
    </source>
</reference>
<evidence type="ECO:0000256" key="1">
    <source>
        <dbReference type="SAM" id="MobiDB-lite"/>
    </source>
</evidence>
<evidence type="ECO:0000313" key="2">
    <source>
        <dbReference type="EMBL" id="EJK76337.1"/>
    </source>
</evidence>
<accession>K0TQN1</accession>
<gene>
    <name evidence="2" type="ORF">THAOC_01904</name>
</gene>
<feature type="compositionally biased region" description="Low complexity" evidence="1">
    <location>
        <begin position="84"/>
        <end position="102"/>
    </location>
</feature>
<protein>
    <submittedName>
        <fullName evidence="2">Uncharacterized protein</fullName>
    </submittedName>
</protein>
<keyword evidence="3" id="KW-1185">Reference proteome</keyword>
<sequence length="307" mass="33100">MIEVAWCWHALSLSVILKLDLPSNSYSFLFRAFVSLSSNRLVYMSVRCSKVYAARGGMGRTRTFSLNETPFFDALSRRDESSADDVVSSSSPLSLMTSSPSDAVDTESEVDSLTMSGGRLVAQRRQRRDHQRDRRQDGRGAAPRHAPDAREEREEAAAGYIIGRRRASGQCLRAFVLPFVHLGLGCREHMRLGEAAPRALPAADLPPLEFRQASESGSGLSEAKREACRAQSSVGCRAQRRASGMATARAAAGSEAAQSKHPAAVGPGNIEARCPLCWAPAGEGRSGKAVFQDAFVSTDGINHSNST</sequence>
<proteinExistence type="predicted"/>
<dbReference type="Proteomes" id="UP000266841">
    <property type="component" value="Unassembled WGS sequence"/>
</dbReference>
<feature type="non-terminal residue" evidence="2">
    <location>
        <position position="307"/>
    </location>
</feature>
<name>K0TQN1_THAOC</name>
<dbReference type="EMBL" id="AGNL01002289">
    <property type="protein sequence ID" value="EJK76337.1"/>
    <property type="molecule type" value="Genomic_DNA"/>
</dbReference>
<feature type="region of interest" description="Disordered" evidence="1">
    <location>
        <begin position="83"/>
        <end position="153"/>
    </location>
</feature>
<comment type="caution">
    <text evidence="2">The sequence shown here is derived from an EMBL/GenBank/DDBJ whole genome shotgun (WGS) entry which is preliminary data.</text>
</comment>
<evidence type="ECO:0000313" key="3">
    <source>
        <dbReference type="Proteomes" id="UP000266841"/>
    </source>
</evidence>
<dbReference type="AlphaFoldDB" id="K0TQN1"/>